<dbReference type="SUPFAM" id="SSF53474">
    <property type="entry name" value="alpha/beta-Hydrolases"/>
    <property type="match status" value="1"/>
</dbReference>
<evidence type="ECO:0000256" key="3">
    <source>
        <dbReference type="ARBA" id="ARBA00012820"/>
    </source>
</evidence>
<dbReference type="Pfam" id="PF00756">
    <property type="entry name" value="Esterase"/>
    <property type="match status" value="1"/>
</dbReference>
<evidence type="ECO:0000256" key="2">
    <source>
        <dbReference type="ARBA" id="ARBA00005874"/>
    </source>
</evidence>
<dbReference type="RefSeq" id="WP_229880888.1">
    <property type="nucleotide sequence ID" value="NZ_BNAV01000005.1"/>
</dbReference>
<dbReference type="AlphaFoldDB" id="A0A8H9IUG2"/>
<evidence type="ECO:0000256" key="1">
    <source>
        <dbReference type="ARBA" id="ARBA00000697"/>
    </source>
</evidence>
<evidence type="ECO:0000256" key="4">
    <source>
        <dbReference type="ARBA" id="ARBA00013244"/>
    </source>
</evidence>
<evidence type="ECO:0000256" key="5">
    <source>
        <dbReference type="ARBA" id="ARBA00032572"/>
    </source>
</evidence>
<accession>A0A8H9IUG2</accession>
<keyword evidence="8" id="KW-1185">Reference proteome</keyword>
<dbReference type="InterPro" id="IPR029058">
    <property type="entry name" value="AB_hydrolase_fold"/>
</dbReference>
<dbReference type="EMBL" id="BNAV01000005">
    <property type="protein sequence ID" value="GHF62045.1"/>
    <property type="molecule type" value="Genomic_DNA"/>
</dbReference>
<name>A0A8H9IUG2_9PSEU</name>
<dbReference type="InterPro" id="IPR000801">
    <property type="entry name" value="Esterase-like"/>
</dbReference>
<reference evidence="7" key="2">
    <citation type="submission" date="2020-09" db="EMBL/GenBank/DDBJ databases">
        <authorList>
            <person name="Sun Q."/>
            <person name="Zhou Y."/>
        </authorList>
    </citation>
    <scope>NUCLEOTIDE SEQUENCE</scope>
    <source>
        <strain evidence="7">CGMCC 4.7679</strain>
    </source>
</reference>
<comment type="catalytic activity">
    <reaction evidence="6">
        <text>an acyl-CoA + a 1,2-diacyl-sn-glycerol = a triacyl-sn-glycerol + CoA</text>
        <dbReference type="Rhea" id="RHEA:10868"/>
        <dbReference type="ChEBI" id="CHEBI:17815"/>
        <dbReference type="ChEBI" id="CHEBI:57287"/>
        <dbReference type="ChEBI" id="CHEBI:58342"/>
        <dbReference type="ChEBI" id="CHEBI:64615"/>
        <dbReference type="EC" id="2.3.1.20"/>
    </reaction>
</comment>
<dbReference type="Gene3D" id="3.40.50.1820">
    <property type="entry name" value="alpha/beta hydrolase"/>
    <property type="match status" value="1"/>
</dbReference>
<dbReference type="EC" id="2.3.1.122" evidence="3"/>
<sequence>MDKPRLTRRSLLIAGASGLGVAAFTAGTATGVLPVSEAVQRALGVTSTTPVSQVGSARVERVWSAARGREIDFVTLLPSKSPPRNLPMVLVLHGLHGRARTAAPTGTLTELAGQVARHAVPPFGLVAVDGGDNYWHENQPGDDPMRMLLDEVPQWLRRRGLGGTDGRPFAVLGMSMGGFGGLLYARRRAERRQPLGGLALLAPALILSWQEMSKRNAFHSDADWASMDPLKHLSATSAVPTGVWCGTEDQFIQGVRQFIAATHPAVAFTARGKHGDSFNRTVVPSVISFLGKHVPRV</sequence>
<dbReference type="Proteomes" id="UP000658656">
    <property type="component" value="Unassembled WGS sequence"/>
</dbReference>
<proteinExistence type="inferred from homology"/>
<dbReference type="GO" id="GO:0050348">
    <property type="term" value="F:trehalose O-mycolyltransferase activity"/>
    <property type="evidence" value="ECO:0007669"/>
    <property type="project" value="UniProtKB-EC"/>
</dbReference>
<dbReference type="InterPro" id="IPR006311">
    <property type="entry name" value="TAT_signal"/>
</dbReference>
<evidence type="ECO:0000256" key="6">
    <source>
        <dbReference type="ARBA" id="ARBA00048109"/>
    </source>
</evidence>
<evidence type="ECO:0000313" key="8">
    <source>
        <dbReference type="Proteomes" id="UP000658656"/>
    </source>
</evidence>
<evidence type="ECO:0000313" key="7">
    <source>
        <dbReference type="EMBL" id="GHF62045.1"/>
    </source>
</evidence>
<gene>
    <name evidence="7" type="ORF">GCM10017566_39430</name>
</gene>
<dbReference type="GO" id="GO:0004144">
    <property type="term" value="F:diacylglycerol O-acyltransferase activity"/>
    <property type="evidence" value="ECO:0007669"/>
    <property type="project" value="UniProtKB-EC"/>
</dbReference>
<organism evidence="7 8">
    <name type="scientific">Amycolatopsis bartoniae</name>
    <dbReference type="NCBI Taxonomy" id="941986"/>
    <lineage>
        <taxon>Bacteria</taxon>
        <taxon>Bacillati</taxon>
        <taxon>Actinomycetota</taxon>
        <taxon>Actinomycetes</taxon>
        <taxon>Pseudonocardiales</taxon>
        <taxon>Pseudonocardiaceae</taxon>
        <taxon>Amycolatopsis</taxon>
    </lineage>
</organism>
<reference evidence="7" key="1">
    <citation type="journal article" date="2014" name="Int. J. Syst. Evol. Microbiol.">
        <title>Complete genome sequence of Corynebacterium casei LMG S-19264T (=DSM 44701T), isolated from a smear-ripened cheese.</title>
        <authorList>
            <consortium name="US DOE Joint Genome Institute (JGI-PGF)"/>
            <person name="Walter F."/>
            <person name="Albersmeier A."/>
            <person name="Kalinowski J."/>
            <person name="Ruckert C."/>
        </authorList>
    </citation>
    <scope>NUCLEOTIDE SEQUENCE</scope>
    <source>
        <strain evidence="7">CGMCC 4.7679</strain>
    </source>
</reference>
<protein>
    <recommendedName>
        <fullName evidence="5">Acyl-CoA:diacylglycerol acyltransferase</fullName>
        <ecNumber evidence="3">2.3.1.122</ecNumber>
        <ecNumber evidence="4">2.3.1.20</ecNumber>
    </recommendedName>
</protein>
<comment type="similarity">
    <text evidence="2">Belongs to the mycobacterial A85 antigen family.</text>
</comment>
<comment type="catalytic activity">
    <reaction evidence="1">
        <text>2 alpha,alpha'-trehalose 6-mycolate = alpha,alpha'-trehalose 6,6'-bismycolate + alpha,alpha-trehalose</text>
        <dbReference type="Rhea" id="RHEA:23472"/>
        <dbReference type="ChEBI" id="CHEBI:16551"/>
        <dbReference type="ChEBI" id="CHEBI:18195"/>
        <dbReference type="ChEBI" id="CHEBI:18234"/>
        <dbReference type="EC" id="2.3.1.122"/>
    </reaction>
</comment>
<dbReference type="PROSITE" id="PS51318">
    <property type="entry name" value="TAT"/>
    <property type="match status" value="1"/>
</dbReference>
<comment type="caution">
    <text evidence="7">The sequence shown here is derived from an EMBL/GenBank/DDBJ whole genome shotgun (WGS) entry which is preliminary data.</text>
</comment>
<dbReference type="EC" id="2.3.1.20" evidence="4"/>